<dbReference type="RefSeq" id="YP_010750008.1">
    <property type="nucleotide sequence ID" value="NC_073328.1"/>
</dbReference>
<evidence type="ECO:0000313" key="2">
    <source>
        <dbReference type="EMBL" id="ASM62358.1"/>
    </source>
</evidence>
<dbReference type="EMBL" id="MF140423">
    <property type="protein sequence ID" value="ASM62358.1"/>
    <property type="molecule type" value="Genomic_DNA"/>
</dbReference>
<protein>
    <submittedName>
        <fullName evidence="2">Uncharacterized protein</fullName>
    </submittedName>
</protein>
<dbReference type="GeneID" id="79993350"/>
<keyword evidence="1" id="KW-0812">Transmembrane</keyword>
<feature type="transmembrane region" description="Helical" evidence="1">
    <location>
        <begin position="28"/>
        <end position="48"/>
    </location>
</feature>
<sequence length="77" mass="9221">MDKVFATWWSICCGWGLANFVFNGGDNPWTLVGASIYFLLFIGTLYQIKAKQSVWVWFAQYRKKRREWRENPHNWSV</sequence>
<evidence type="ECO:0000313" key="3">
    <source>
        <dbReference type="Proteomes" id="UP000222317"/>
    </source>
</evidence>
<gene>
    <name evidence="2" type="primary">85</name>
    <name evidence="2" type="ORF">SEA_NIGHTMARE_85</name>
</gene>
<keyword evidence="1" id="KW-0472">Membrane</keyword>
<keyword evidence="3" id="KW-1185">Reference proteome</keyword>
<evidence type="ECO:0000256" key="1">
    <source>
        <dbReference type="SAM" id="Phobius"/>
    </source>
</evidence>
<proteinExistence type="predicted"/>
<dbReference type="Proteomes" id="UP000222317">
    <property type="component" value="Segment"/>
</dbReference>
<dbReference type="KEGG" id="vg:79993350"/>
<accession>A0A221J6M0</accession>
<keyword evidence="1" id="KW-1133">Transmembrane helix</keyword>
<organism evidence="2 3">
    <name type="scientific">Arthrobacter phage Nightmare</name>
    <dbReference type="NCBI Taxonomy" id="2015864"/>
    <lineage>
        <taxon>Viruses</taxon>
        <taxon>Duplodnaviria</taxon>
        <taxon>Heunggongvirae</taxon>
        <taxon>Uroviricota</taxon>
        <taxon>Caudoviricetes</taxon>
        <taxon>Gordonvirus</taxon>
        <taxon>Gordonvirus nightmare</taxon>
    </lineage>
</organism>
<name>A0A221J6M0_9CAUD</name>
<reference evidence="2 3" key="1">
    <citation type="submission" date="2017-05" db="EMBL/GenBank/DDBJ databases">
        <authorList>
            <person name="Sperratore M."/>
            <person name="Moy E.A."/>
            <person name="Dunbar D."/>
            <person name="Schmidt R."/>
            <person name="Baltzegar D.A."/>
            <person name="Young E.C."/>
            <person name="Sides K.F."/>
            <person name="Macialek J."/>
            <person name="Stoner T.H."/>
            <person name="Garlena R.A."/>
            <person name="Russell D.A."/>
            <person name="Pope W.H."/>
            <person name="Jacobs-Sera D."/>
            <person name="Hatfull G.F."/>
        </authorList>
    </citation>
    <scope>NUCLEOTIDE SEQUENCE [LARGE SCALE GENOMIC DNA]</scope>
</reference>